<sequence>MGVQQHPCRRYTAVDRAVHGPGRGIGRVRAGHHLGVTRIQQQQIRSPHLAEMLPFRVHQELHAIGRDCGAEVVADRLGPAESIGDPEGRGQIHAQRLKPRLVHRRDRLACPIHHRPHSFSCPSRRSRRADNISLPCKARGPAHFRIRPREHG</sequence>
<proteinExistence type="predicted"/>
<accession>A0A644UYD5</accession>
<dbReference type="AlphaFoldDB" id="A0A644UYD5"/>
<name>A0A644UYD5_9ZZZZ</name>
<gene>
    <name evidence="1" type="ORF">SDC9_29890</name>
</gene>
<comment type="caution">
    <text evidence="1">The sequence shown here is derived from an EMBL/GenBank/DDBJ whole genome shotgun (WGS) entry which is preliminary data.</text>
</comment>
<reference evidence="1" key="1">
    <citation type="submission" date="2019-08" db="EMBL/GenBank/DDBJ databases">
        <authorList>
            <person name="Kucharzyk K."/>
            <person name="Murdoch R.W."/>
            <person name="Higgins S."/>
            <person name="Loffler F."/>
        </authorList>
    </citation>
    <scope>NUCLEOTIDE SEQUENCE</scope>
</reference>
<organism evidence="1">
    <name type="scientific">bioreactor metagenome</name>
    <dbReference type="NCBI Taxonomy" id="1076179"/>
    <lineage>
        <taxon>unclassified sequences</taxon>
        <taxon>metagenomes</taxon>
        <taxon>ecological metagenomes</taxon>
    </lineage>
</organism>
<evidence type="ECO:0000313" key="1">
    <source>
        <dbReference type="EMBL" id="MPL83931.1"/>
    </source>
</evidence>
<dbReference type="EMBL" id="VSSQ01000182">
    <property type="protein sequence ID" value="MPL83931.1"/>
    <property type="molecule type" value="Genomic_DNA"/>
</dbReference>
<protein>
    <submittedName>
        <fullName evidence="1">Uncharacterized protein</fullName>
    </submittedName>
</protein>